<evidence type="ECO:0000256" key="1">
    <source>
        <dbReference type="ARBA" id="ARBA00023015"/>
    </source>
</evidence>
<dbReference type="Gene3D" id="1.10.10.60">
    <property type="entry name" value="Homeodomain-like"/>
    <property type="match status" value="2"/>
</dbReference>
<comment type="caution">
    <text evidence="5">The sequence shown here is derived from an EMBL/GenBank/DDBJ whole genome shotgun (WGS) entry which is preliminary data.</text>
</comment>
<dbReference type="EMBL" id="JANJOU010000008">
    <property type="protein sequence ID" value="MCR0982778.1"/>
    <property type="molecule type" value="Genomic_DNA"/>
</dbReference>
<accession>A0ABT1X3V4</accession>
<gene>
    <name evidence="5" type="ORF">NRP21_12035</name>
</gene>
<dbReference type="InterPro" id="IPR009057">
    <property type="entry name" value="Homeodomain-like_sf"/>
</dbReference>
<dbReference type="InterPro" id="IPR020449">
    <property type="entry name" value="Tscrpt_reg_AraC-type_HTH"/>
</dbReference>
<keyword evidence="3" id="KW-0804">Transcription</keyword>
<evidence type="ECO:0000259" key="4">
    <source>
        <dbReference type="PROSITE" id="PS01124"/>
    </source>
</evidence>
<dbReference type="InterPro" id="IPR018062">
    <property type="entry name" value="HTH_AraC-typ_CS"/>
</dbReference>
<keyword evidence="2" id="KW-0238">DNA-binding</keyword>
<organism evidence="5 6">
    <name type="scientific">Roseomonas populi</name>
    <dbReference type="NCBI Taxonomy" id="3121582"/>
    <lineage>
        <taxon>Bacteria</taxon>
        <taxon>Pseudomonadati</taxon>
        <taxon>Pseudomonadota</taxon>
        <taxon>Alphaproteobacteria</taxon>
        <taxon>Acetobacterales</taxon>
        <taxon>Roseomonadaceae</taxon>
        <taxon>Roseomonas</taxon>
    </lineage>
</organism>
<evidence type="ECO:0000256" key="2">
    <source>
        <dbReference type="ARBA" id="ARBA00023125"/>
    </source>
</evidence>
<keyword evidence="1" id="KW-0805">Transcription regulation</keyword>
<evidence type="ECO:0000256" key="3">
    <source>
        <dbReference type="ARBA" id="ARBA00023163"/>
    </source>
</evidence>
<proteinExistence type="predicted"/>
<evidence type="ECO:0000313" key="6">
    <source>
        <dbReference type="Proteomes" id="UP001524642"/>
    </source>
</evidence>
<dbReference type="RefSeq" id="WP_257716439.1">
    <property type="nucleotide sequence ID" value="NZ_JANJOU010000008.1"/>
</dbReference>
<name>A0ABT1X3V4_9PROT</name>
<sequence>MPGADFMRERQAGWGMPPAAALLDLPSTGTSVIRWSRHRTGAFKMRPLLSDHTIVSLNLRPMRAEAWLGERQVWAGPIGSHAVRIVPPGVERRWATADPFDLLHVMLPPRAFQSMAGRGCGPFTLSDPLYGPDRLIRELGLQILGAMEEGGPYLTELADGLCRALVAHLLRRYHVPAPSSPPALPLARLRRVEALVRARLADELTVGDMAGAAGYSEFHFARLFRAATGRTPHRYLQEARITHACGLLKEGKAGVLAVALDCGFKDASHFSRVFRARMGTTPQAFRDGSA</sequence>
<protein>
    <submittedName>
        <fullName evidence="5">AraC family transcriptional regulator</fullName>
    </submittedName>
</protein>
<dbReference type="Proteomes" id="UP001524642">
    <property type="component" value="Unassembled WGS sequence"/>
</dbReference>
<dbReference type="PANTHER" id="PTHR46796">
    <property type="entry name" value="HTH-TYPE TRANSCRIPTIONAL ACTIVATOR RHAS-RELATED"/>
    <property type="match status" value="1"/>
</dbReference>
<dbReference type="SUPFAM" id="SSF46689">
    <property type="entry name" value="Homeodomain-like"/>
    <property type="match status" value="2"/>
</dbReference>
<dbReference type="PANTHER" id="PTHR46796:SF6">
    <property type="entry name" value="ARAC SUBFAMILY"/>
    <property type="match status" value="1"/>
</dbReference>
<dbReference type="InterPro" id="IPR018060">
    <property type="entry name" value="HTH_AraC"/>
</dbReference>
<dbReference type="Pfam" id="PF12833">
    <property type="entry name" value="HTH_18"/>
    <property type="match status" value="1"/>
</dbReference>
<dbReference type="PROSITE" id="PS00041">
    <property type="entry name" value="HTH_ARAC_FAMILY_1"/>
    <property type="match status" value="1"/>
</dbReference>
<dbReference type="InterPro" id="IPR050204">
    <property type="entry name" value="AraC_XylS_family_regulators"/>
</dbReference>
<dbReference type="SMART" id="SM00342">
    <property type="entry name" value="HTH_ARAC"/>
    <property type="match status" value="1"/>
</dbReference>
<evidence type="ECO:0000313" key="5">
    <source>
        <dbReference type="EMBL" id="MCR0982778.1"/>
    </source>
</evidence>
<dbReference type="PROSITE" id="PS01124">
    <property type="entry name" value="HTH_ARAC_FAMILY_2"/>
    <property type="match status" value="1"/>
</dbReference>
<dbReference type="PRINTS" id="PR00032">
    <property type="entry name" value="HTHARAC"/>
</dbReference>
<keyword evidence="6" id="KW-1185">Reference proteome</keyword>
<feature type="domain" description="HTH araC/xylS-type" evidence="4">
    <location>
        <begin position="190"/>
        <end position="288"/>
    </location>
</feature>
<reference evidence="5 6" key="1">
    <citation type="submission" date="2022-06" db="EMBL/GenBank/DDBJ databases">
        <title>Roseomonas CN29.</title>
        <authorList>
            <person name="Cheng Y."/>
            <person name="He X."/>
        </authorList>
    </citation>
    <scope>NUCLEOTIDE SEQUENCE [LARGE SCALE GENOMIC DNA]</scope>
    <source>
        <strain evidence="5 6">CN29</strain>
    </source>
</reference>